<protein>
    <recommendedName>
        <fullName evidence="2">Lin1244/Lin1753-like N-terminal domain-containing protein</fullName>
    </recommendedName>
</protein>
<feature type="region of interest" description="Disordered" evidence="1">
    <location>
        <begin position="117"/>
        <end position="141"/>
    </location>
</feature>
<dbReference type="InterPro" id="IPR025400">
    <property type="entry name" value="Lin1244/Lin1753-like_N"/>
</dbReference>
<accession>A0A0F9PBA7</accession>
<feature type="compositionally biased region" description="Basic and acidic residues" evidence="1">
    <location>
        <begin position="119"/>
        <end position="140"/>
    </location>
</feature>
<dbReference type="Pfam" id="PF14297">
    <property type="entry name" value="Lin1244_N"/>
    <property type="match status" value="1"/>
</dbReference>
<feature type="domain" description="Lin1244/Lin1753-like N-terminal" evidence="2">
    <location>
        <begin position="3"/>
        <end position="86"/>
    </location>
</feature>
<name>A0A0F9PBA7_9ZZZZ</name>
<comment type="caution">
    <text evidence="3">The sequence shown here is derived from an EMBL/GenBank/DDBJ whole genome shotgun (WGS) entry which is preliminary data.</text>
</comment>
<evidence type="ECO:0000259" key="2">
    <source>
        <dbReference type="Pfam" id="PF14297"/>
    </source>
</evidence>
<dbReference type="EMBL" id="LAZR01006644">
    <property type="protein sequence ID" value="KKM90657.1"/>
    <property type="molecule type" value="Genomic_DNA"/>
</dbReference>
<reference evidence="3" key="1">
    <citation type="journal article" date="2015" name="Nature">
        <title>Complex archaea that bridge the gap between prokaryotes and eukaryotes.</title>
        <authorList>
            <person name="Spang A."/>
            <person name="Saw J.H."/>
            <person name="Jorgensen S.L."/>
            <person name="Zaremba-Niedzwiedzka K."/>
            <person name="Martijn J."/>
            <person name="Lind A.E."/>
            <person name="van Eijk R."/>
            <person name="Schleper C."/>
            <person name="Guy L."/>
            <person name="Ettema T.J."/>
        </authorList>
    </citation>
    <scope>NUCLEOTIDE SEQUENCE</scope>
</reference>
<evidence type="ECO:0000256" key="1">
    <source>
        <dbReference type="SAM" id="MobiDB-lite"/>
    </source>
</evidence>
<sequence>MKWYKHDANANCDAKLRKVRLKYGMEGYGLYWYCLELIAQNVEKHNLSFELEHDAEIIAADVGIHFELVQEMMTFMVELGLFEQENGIITCLKLARRTDEYTSKIIKQLGSVPILSRQSPDKVRSNRREEKRLEQNRTEGDYPPELNVKAWERYLEHRKDIRAKRLTDKGKAAAISKWCESSHHAQMCAVQDSIQNGYTGCWPKKHEPQLASRKPSYAENLEAEMQEKGMV</sequence>
<proteinExistence type="predicted"/>
<organism evidence="3">
    <name type="scientific">marine sediment metagenome</name>
    <dbReference type="NCBI Taxonomy" id="412755"/>
    <lineage>
        <taxon>unclassified sequences</taxon>
        <taxon>metagenomes</taxon>
        <taxon>ecological metagenomes</taxon>
    </lineage>
</organism>
<gene>
    <name evidence="3" type="ORF">LCGC14_1236370</name>
</gene>
<evidence type="ECO:0000313" key="3">
    <source>
        <dbReference type="EMBL" id="KKM90657.1"/>
    </source>
</evidence>
<dbReference type="AlphaFoldDB" id="A0A0F9PBA7"/>